<evidence type="ECO:0000256" key="3">
    <source>
        <dbReference type="SAM" id="SignalP"/>
    </source>
</evidence>
<dbReference type="GeneID" id="78512720"/>
<reference evidence="5 6" key="1">
    <citation type="journal article" date="2010" name="Stand. Genomic Sci.">
        <title>Complete genome sequence of Olsenella uli type strain (VPI D76D-27C).</title>
        <authorList>
            <person name="Goker M."/>
            <person name="Held B."/>
            <person name="Lucas S."/>
            <person name="Nolan M."/>
            <person name="Yasawong M."/>
            <person name="Glavina Del Rio T."/>
            <person name="Tice H."/>
            <person name="Cheng J.F."/>
            <person name="Bruce D."/>
            <person name="Detter J.C."/>
            <person name="Tapia R."/>
            <person name="Han C."/>
            <person name="Goodwin L."/>
            <person name="Pitluck S."/>
            <person name="Liolios K."/>
            <person name="Ivanova N."/>
            <person name="Mavromatis K."/>
            <person name="Mikhailova N."/>
            <person name="Pati A."/>
            <person name="Chen A."/>
            <person name="Palaniappan K."/>
            <person name="Land M."/>
            <person name="Hauser L."/>
            <person name="Chang Y.J."/>
            <person name="Jeffries C.D."/>
            <person name="Rohde M."/>
            <person name="Sikorski J."/>
            <person name="Pukall R."/>
            <person name="Woyke T."/>
            <person name="Bristow J."/>
            <person name="Eisen J.A."/>
            <person name="Markowitz V."/>
            <person name="Hugenholtz P."/>
            <person name="Kyrpides N.C."/>
            <person name="Klenk H.P."/>
            <person name="Lapidus A."/>
        </authorList>
    </citation>
    <scope>NUCLEOTIDE SEQUENCE [LARGE SCALE GENOMIC DNA]</scope>
    <source>
        <strain evidence="6">ATCC 49627 / DSM 7084 / CIP 109912 / JCM 12494 / NCIMB 702895 / VPI D76D-27C</strain>
    </source>
</reference>
<proteinExistence type="predicted"/>
<dbReference type="RefSeq" id="WP_013252169.1">
    <property type="nucleotide sequence ID" value="NC_014363.1"/>
</dbReference>
<feature type="signal peptide" evidence="3">
    <location>
        <begin position="1"/>
        <end position="19"/>
    </location>
</feature>
<evidence type="ECO:0000259" key="4">
    <source>
        <dbReference type="PROSITE" id="PS50835"/>
    </source>
</evidence>
<dbReference type="InterPro" id="IPR005322">
    <property type="entry name" value="Peptidase_C69"/>
</dbReference>
<keyword evidence="2" id="KW-1133">Transmembrane helix</keyword>
<keyword evidence="2" id="KW-0812">Transmembrane</keyword>
<organism evidence="5 6">
    <name type="scientific">Olsenella uli (strain ATCC 49627 / DSM 7084 / CCUG 31166 / CIP 109912 / JCM 12494 / LMG 11480 / NCIMB 702895 / VPI D76D-27C)</name>
    <name type="common">Lactobacillus uli</name>
    <dbReference type="NCBI Taxonomy" id="633147"/>
    <lineage>
        <taxon>Bacteria</taxon>
        <taxon>Bacillati</taxon>
        <taxon>Actinomycetota</taxon>
        <taxon>Coriobacteriia</taxon>
        <taxon>Coriobacteriales</taxon>
        <taxon>Atopobiaceae</taxon>
        <taxon>Olsenella</taxon>
    </lineage>
</organism>
<keyword evidence="2" id="KW-0472">Membrane</keyword>
<dbReference type="GO" id="GO:0070004">
    <property type="term" value="F:cysteine-type exopeptidase activity"/>
    <property type="evidence" value="ECO:0007669"/>
    <property type="project" value="InterPro"/>
</dbReference>
<dbReference type="PROSITE" id="PS50835">
    <property type="entry name" value="IG_LIKE"/>
    <property type="match status" value="1"/>
</dbReference>
<dbReference type="OrthoDB" id="9764088at2"/>
<dbReference type="EMBL" id="CP002106">
    <property type="protein sequence ID" value="ADK68417.1"/>
    <property type="molecule type" value="Genomic_DNA"/>
</dbReference>
<dbReference type="InterPro" id="IPR003599">
    <property type="entry name" value="Ig_sub"/>
</dbReference>
<dbReference type="GO" id="GO:0005975">
    <property type="term" value="P:carbohydrate metabolic process"/>
    <property type="evidence" value="ECO:0007669"/>
    <property type="project" value="UniProtKB-ARBA"/>
</dbReference>
<feature type="compositionally biased region" description="Polar residues" evidence="1">
    <location>
        <begin position="648"/>
        <end position="659"/>
    </location>
</feature>
<dbReference type="InterPro" id="IPR036179">
    <property type="entry name" value="Ig-like_dom_sf"/>
</dbReference>
<dbReference type="STRING" id="633147.Olsu_1312"/>
<keyword evidence="6" id="KW-1185">Reference proteome</keyword>
<evidence type="ECO:0000313" key="5">
    <source>
        <dbReference type="EMBL" id="ADK68417.1"/>
    </source>
</evidence>
<dbReference type="GO" id="GO:0016805">
    <property type="term" value="F:dipeptidase activity"/>
    <property type="evidence" value="ECO:0007669"/>
    <property type="project" value="InterPro"/>
</dbReference>
<protein>
    <submittedName>
        <fullName evidence="5">Peptidase U34 dipeptidase</fullName>
    </submittedName>
</protein>
<dbReference type="SMART" id="SM00409">
    <property type="entry name" value="IG"/>
    <property type="match status" value="1"/>
</dbReference>
<evidence type="ECO:0000256" key="2">
    <source>
        <dbReference type="SAM" id="Phobius"/>
    </source>
</evidence>
<dbReference type="AlphaFoldDB" id="E1QWB4"/>
<dbReference type="Pfam" id="PF03577">
    <property type="entry name" value="Peptidase_C69"/>
    <property type="match status" value="1"/>
</dbReference>
<dbReference type="GO" id="GO:0006508">
    <property type="term" value="P:proteolysis"/>
    <property type="evidence" value="ECO:0007669"/>
    <property type="project" value="InterPro"/>
</dbReference>
<dbReference type="eggNOG" id="COG4690">
    <property type="taxonomic scope" value="Bacteria"/>
</dbReference>
<dbReference type="InterPro" id="IPR007110">
    <property type="entry name" value="Ig-like_dom"/>
</dbReference>
<accession>E1QWB4</accession>
<feature type="region of interest" description="Disordered" evidence="1">
    <location>
        <begin position="648"/>
        <end position="687"/>
    </location>
</feature>
<gene>
    <name evidence="5" type="ordered locus">Olsu_1312</name>
</gene>
<feature type="transmembrane region" description="Helical" evidence="2">
    <location>
        <begin position="694"/>
        <end position="714"/>
    </location>
</feature>
<dbReference type="Proteomes" id="UP000000333">
    <property type="component" value="Chromosome"/>
</dbReference>
<name>E1QWB4_OLSUV</name>
<evidence type="ECO:0000256" key="1">
    <source>
        <dbReference type="SAM" id="MobiDB-lite"/>
    </source>
</evidence>
<feature type="chain" id="PRO_5003150422" evidence="3">
    <location>
        <begin position="20"/>
        <end position="721"/>
    </location>
</feature>
<feature type="domain" description="Ig-like" evidence="4">
    <location>
        <begin position="543"/>
        <end position="660"/>
    </location>
</feature>
<dbReference type="Gene3D" id="2.60.40.10">
    <property type="entry name" value="Immunoglobulins"/>
    <property type="match status" value="1"/>
</dbReference>
<keyword evidence="3" id="KW-0732">Signal</keyword>
<dbReference type="SUPFAM" id="SSF48726">
    <property type="entry name" value="Immunoglobulin"/>
    <property type="match status" value="1"/>
</dbReference>
<evidence type="ECO:0000313" key="6">
    <source>
        <dbReference type="Proteomes" id="UP000000333"/>
    </source>
</evidence>
<dbReference type="HOGENOM" id="CLU_021623_0_0_11"/>
<dbReference type="KEGG" id="ols:Olsu_1312"/>
<dbReference type="InterPro" id="IPR013783">
    <property type="entry name" value="Ig-like_fold"/>
</dbReference>
<sequence>MAVAMALSLSMALPKDALACTQVYVGPGLTDTGNVYVGRAEDYAPRHPKAFGIQEPRTNPTFSSDESDFQWTYTGTTYRYTYVRDLPSGWDNRTDAYSEAGTNERGVSVSATLTTDYNDQVKAVDPCGNEDRDNPSGLGEYTIADVVLACSPTARDGVKLLGRIIDEHGSYDCNQIIVSDNNETWLFAQLSGHQWIALNLTAAYPDKASVNPNIGQLKYQADLDDENLCLHSERLKETAVDAGSATYFADGSLDVATSYGAASAGSGQYTRLAQGRVYFGSPLEEGSYTMGASGVTSVSDPQLLFTPGNDKVDLFQALRSFAARGEQDSSLNANTNAGLYAIGNNRTVETHLYQIRQGMSADVATIQWENLSRSEFGIAIPSYSALLTEVDKDVYPAVDGWSEAHTGTAEREDSVDAAMDATTDNGSLDYVLMDINTLAYNRRDKLASGTRAYLDALQRQLIAQQATVDKVMQETPASERTDLANRLHKQASTEVYAKTKALLDEMRAYLHGDQSTPFVPSDFDEETGLAKTPICYATSVFAPTFTTEPSNVTVEKGKPVTLSAKASIPDGVEGSDSKLTYEWFKVAKSSDSNGANAGAKRIMPSAALRVPAAGSSADSSAGTGDTLTVGTSEVGSFSYYCVATNGTSGQKATSQTATVEVTEPKPDPTPGNTVTPTGKRGTGRLPQTSDPISVLPSFALGAAGAALVVAAAVLRTKRSGR</sequence>